<keyword evidence="4" id="KW-0804">Transcription</keyword>
<evidence type="ECO:0000259" key="5">
    <source>
        <dbReference type="Pfam" id="PF04542"/>
    </source>
</evidence>
<dbReference type="Pfam" id="PF04542">
    <property type="entry name" value="Sigma70_r2"/>
    <property type="match status" value="1"/>
</dbReference>
<evidence type="ECO:0000259" key="6">
    <source>
        <dbReference type="Pfam" id="PF08281"/>
    </source>
</evidence>
<dbReference type="InterPro" id="IPR014284">
    <property type="entry name" value="RNA_pol_sigma-70_dom"/>
</dbReference>
<evidence type="ECO:0000256" key="1">
    <source>
        <dbReference type="ARBA" id="ARBA00010641"/>
    </source>
</evidence>
<protein>
    <submittedName>
        <fullName evidence="7">Sigma-70 family RNA polymerase sigma factor</fullName>
    </submittedName>
</protein>
<dbReference type="InterPro" id="IPR013324">
    <property type="entry name" value="RNA_pol_sigma_r3/r4-like"/>
</dbReference>
<proteinExistence type="inferred from homology"/>
<reference evidence="7" key="1">
    <citation type="journal article" date="2020" name="mSystems">
        <title>Genome- and Community-Level Interaction Insights into Carbon Utilization and Element Cycling Functions of Hydrothermarchaeota in Hydrothermal Sediment.</title>
        <authorList>
            <person name="Zhou Z."/>
            <person name="Liu Y."/>
            <person name="Xu W."/>
            <person name="Pan J."/>
            <person name="Luo Z.H."/>
            <person name="Li M."/>
        </authorList>
    </citation>
    <scope>NUCLEOTIDE SEQUENCE [LARGE SCALE GENOMIC DNA]</scope>
    <source>
        <strain evidence="7">SpSt-81</strain>
    </source>
</reference>
<dbReference type="CDD" id="cd06171">
    <property type="entry name" value="Sigma70_r4"/>
    <property type="match status" value="1"/>
</dbReference>
<dbReference type="EMBL" id="DTIN01000027">
    <property type="protein sequence ID" value="HFX13903.1"/>
    <property type="molecule type" value="Genomic_DNA"/>
</dbReference>
<gene>
    <name evidence="7" type="ORF">ENW00_07135</name>
</gene>
<evidence type="ECO:0000256" key="3">
    <source>
        <dbReference type="ARBA" id="ARBA00023082"/>
    </source>
</evidence>
<name>A0A7C3RL95_DICTH</name>
<dbReference type="GO" id="GO:0006352">
    <property type="term" value="P:DNA-templated transcription initiation"/>
    <property type="evidence" value="ECO:0007669"/>
    <property type="project" value="InterPro"/>
</dbReference>
<evidence type="ECO:0000256" key="4">
    <source>
        <dbReference type="ARBA" id="ARBA00023163"/>
    </source>
</evidence>
<accession>A0A7C3RL95</accession>
<dbReference type="Gene3D" id="1.10.1740.10">
    <property type="match status" value="1"/>
</dbReference>
<dbReference type="InterPro" id="IPR007627">
    <property type="entry name" value="RNA_pol_sigma70_r2"/>
</dbReference>
<dbReference type="NCBIfam" id="TIGR02937">
    <property type="entry name" value="sigma70-ECF"/>
    <property type="match status" value="1"/>
</dbReference>
<dbReference type="InterPro" id="IPR013249">
    <property type="entry name" value="RNA_pol_sigma70_r4_t2"/>
</dbReference>
<dbReference type="InterPro" id="IPR013325">
    <property type="entry name" value="RNA_pol_sigma_r2"/>
</dbReference>
<evidence type="ECO:0000313" key="7">
    <source>
        <dbReference type="EMBL" id="HFX13903.1"/>
    </source>
</evidence>
<feature type="domain" description="RNA polymerase sigma-70 region 2" evidence="5">
    <location>
        <begin position="54"/>
        <end position="120"/>
    </location>
</feature>
<dbReference type="SUPFAM" id="SSF88659">
    <property type="entry name" value="Sigma3 and sigma4 domains of RNA polymerase sigma factors"/>
    <property type="match status" value="1"/>
</dbReference>
<dbReference type="SUPFAM" id="SSF88946">
    <property type="entry name" value="Sigma2 domain of RNA polymerase sigma factors"/>
    <property type="match status" value="1"/>
</dbReference>
<comment type="similarity">
    <text evidence="1">Belongs to the sigma-70 factor family. ECF subfamily.</text>
</comment>
<dbReference type="PANTHER" id="PTHR43133">
    <property type="entry name" value="RNA POLYMERASE ECF-TYPE SIGMA FACTO"/>
    <property type="match status" value="1"/>
</dbReference>
<sequence length="224" mass="26066">MYRELVSVIKGKKTISDNELKPFSSLSEEEKGKLSDHALLSYIKGGDREAFSILVKRYEKKILNILYLQLGNIPDLEDLVQEVFIKAFKSINSFRGDSKFSTWLYRITINIAHDYRRKNKEVYSLDNSINEEDDNTFESIIAGDTKDPLDIVEKEDVKSKVRRLIKELPKEYQEVLILREYEGLSYGEIAKILNCPVGTVESRLFRARKELKEKLLKEDVNYAM</sequence>
<feature type="domain" description="RNA polymerase sigma factor 70 region 4 type 2" evidence="6">
    <location>
        <begin position="160"/>
        <end position="211"/>
    </location>
</feature>
<dbReference type="Pfam" id="PF08281">
    <property type="entry name" value="Sigma70_r4_2"/>
    <property type="match status" value="1"/>
</dbReference>
<dbReference type="InterPro" id="IPR036388">
    <property type="entry name" value="WH-like_DNA-bd_sf"/>
</dbReference>
<dbReference type="InterPro" id="IPR039425">
    <property type="entry name" value="RNA_pol_sigma-70-like"/>
</dbReference>
<dbReference type="GO" id="GO:0003677">
    <property type="term" value="F:DNA binding"/>
    <property type="evidence" value="ECO:0007669"/>
    <property type="project" value="InterPro"/>
</dbReference>
<dbReference type="AlphaFoldDB" id="A0A7C3RL95"/>
<evidence type="ECO:0000256" key="2">
    <source>
        <dbReference type="ARBA" id="ARBA00023015"/>
    </source>
</evidence>
<organism evidence="7">
    <name type="scientific">Dictyoglomus thermophilum</name>
    <dbReference type="NCBI Taxonomy" id="14"/>
    <lineage>
        <taxon>Bacteria</taxon>
        <taxon>Pseudomonadati</taxon>
        <taxon>Dictyoglomota</taxon>
        <taxon>Dictyoglomia</taxon>
        <taxon>Dictyoglomales</taxon>
        <taxon>Dictyoglomaceae</taxon>
        <taxon>Dictyoglomus</taxon>
    </lineage>
</organism>
<keyword evidence="2" id="KW-0805">Transcription regulation</keyword>
<comment type="caution">
    <text evidence="7">The sequence shown here is derived from an EMBL/GenBank/DDBJ whole genome shotgun (WGS) entry which is preliminary data.</text>
</comment>
<keyword evidence="3" id="KW-0731">Sigma factor</keyword>
<dbReference type="Gene3D" id="1.10.10.10">
    <property type="entry name" value="Winged helix-like DNA-binding domain superfamily/Winged helix DNA-binding domain"/>
    <property type="match status" value="1"/>
</dbReference>
<dbReference type="PANTHER" id="PTHR43133:SF51">
    <property type="entry name" value="RNA POLYMERASE SIGMA FACTOR"/>
    <property type="match status" value="1"/>
</dbReference>
<dbReference type="GO" id="GO:0016987">
    <property type="term" value="F:sigma factor activity"/>
    <property type="evidence" value="ECO:0007669"/>
    <property type="project" value="UniProtKB-KW"/>
</dbReference>